<dbReference type="EMBL" id="JBCGCU010000006">
    <property type="protein sequence ID" value="MEM0515280.1"/>
    <property type="molecule type" value="Genomic_DNA"/>
</dbReference>
<comment type="caution">
    <text evidence="1">The sequence shown here is derived from an EMBL/GenBank/DDBJ whole genome shotgun (WGS) entry which is preliminary data.</text>
</comment>
<organism evidence="1 2">
    <name type="scientific">Pseudoalteromonas qingdaonensis</name>
    <dbReference type="NCBI Taxonomy" id="3131913"/>
    <lineage>
        <taxon>Bacteria</taxon>
        <taxon>Pseudomonadati</taxon>
        <taxon>Pseudomonadota</taxon>
        <taxon>Gammaproteobacteria</taxon>
        <taxon>Alteromonadales</taxon>
        <taxon>Pseudoalteromonadaceae</taxon>
        <taxon>Pseudoalteromonas</taxon>
    </lineage>
</organism>
<accession>A0ABU9MVG2</accession>
<reference evidence="1 2" key="1">
    <citation type="submission" date="2024-03" db="EMBL/GenBank/DDBJ databases">
        <title>Pseudoalteromonas qingdaonensis sp. nov., isolated from the intestines of marine benthic organisms.</title>
        <authorList>
            <person name="Lin X."/>
            <person name="Fang S."/>
            <person name="Hu X."/>
        </authorList>
    </citation>
    <scope>NUCLEOTIDE SEQUENCE [LARGE SCALE GENOMIC DNA]</scope>
    <source>
        <strain evidence="1 2">YIC-827</strain>
    </source>
</reference>
<dbReference type="InterPro" id="IPR010321">
    <property type="entry name" value="DUF922"/>
</dbReference>
<keyword evidence="2" id="KW-1185">Reference proteome</keyword>
<dbReference type="RefSeq" id="WP_342677797.1">
    <property type="nucleotide sequence ID" value="NZ_JBCGCU010000006.1"/>
</dbReference>
<evidence type="ECO:0000313" key="1">
    <source>
        <dbReference type="EMBL" id="MEM0515280.1"/>
    </source>
</evidence>
<evidence type="ECO:0000313" key="2">
    <source>
        <dbReference type="Proteomes" id="UP001447008"/>
    </source>
</evidence>
<dbReference type="Pfam" id="PF06037">
    <property type="entry name" value="DUF922"/>
    <property type="match status" value="1"/>
</dbReference>
<gene>
    <name evidence="1" type="ORF">WCN91_07525</name>
</gene>
<proteinExistence type="predicted"/>
<protein>
    <submittedName>
        <fullName evidence="1">DUF922 domain-containing protein</fullName>
    </submittedName>
</protein>
<sequence>MRLILVVMFLSLPAYGKLDLRQSTQNYPVYADVLGELLNTLDAASPVKRDGKVEHGHIQHQIGWEFLFNGRTRQCQVNKLTTTVEIEYTLPRLDSYSEAVKQLWSRWYPHLAEYQRKQGLMIIAAAERLDQQLAALPQVGNCRILKKQAQRIGEQVQGELSLALQQLQQETEFGRTEKAWLVDHLN</sequence>
<dbReference type="Proteomes" id="UP001447008">
    <property type="component" value="Unassembled WGS sequence"/>
</dbReference>
<name>A0ABU9MVG2_9GAMM</name>